<evidence type="ECO:0000259" key="3">
    <source>
        <dbReference type="Pfam" id="PF05043"/>
    </source>
</evidence>
<dbReference type="InterPro" id="IPR013196">
    <property type="entry name" value="HTH_11"/>
</dbReference>
<gene>
    <name evidence="5" type="ORF">P4706_01940</name>
</gene>
<name>A0AAW9N644_9BACI</name>
<dbReference type="InterPro" id="IPR036390">
    <property type="entry name" value="WH_DNA-bd_sf"/>
</dbReference>
<accession>A0AAW9N644</accession>
<dbReference type="AlphaFoldDB" id="A0AAW9N644"/>
<evidence type="ECO:0000313" key="6">
    <source>
        <dbReference type="Proteomes" id="UP001307168"/>
    </source>
</evidence>
<dbReference type="Proteomes" id="UP001307168">
    <property type="component" value="Unassembled WGS sequence"/>
</dbReference>
<keyword evidence="6" id="KW-1185">Reference proteome</keyword>
<dbReference type="InterPro" id="IPR050661">
    <property type="entry name" value="BglG_antiterminators"/>
</dbReference>
<evidence type="ECO:0000313" key="5">
    <source>
        <dbReference type="EMBL" id="MEC0271843.1"/>
    </source>
</evidence>
<sequence length="512" mass="59885">MIDYEIGDNMNRFYKRYSDLIFHLLNSNKWISIAELSEKTEYSRSTIWRDLEILESIFPDGWILKKNENLGVRLIKPENGTLESLLTQIREKNSYLHTLKLILLNDGVDIPQISQAVYISRSTAYRHLEKLQEVVSEAGVTLTASPFKVIGDEKKIRRFITQYLDFMSVEANIIKDDSIDTIKFQTDLLQLFSKYSMSWRTGALQRLTMILSISNFRVSMGHYISFPKNLINTYEGSKYFELSKELVKYMAKCPTRDIQLQEILFFAIYIMSEERPLNRSQYINYIKKRMKSKKGFPLVKFLKCLSKYVGFNLSQDDIFLFHLSQTLKRIQVETEFETESAGNSMLQFLPYFETNPIFQVIEELAIESFSSVPLTIKKLDVLEIFSLLQSVVLRKWNQHTIQVALMCRTYNEKDYIREVLKYHYGNKVDISTLDPSSIDLLFKYEEFDLLISTDIGDNTNMLIEHIPTIQVSSFPTPSELINIKHFIEQHFYGNLGIEPELIYPYGINECPC</sequence>
<evidence type="ECO:0000256" key="2">
    <source>
        <dbReference type="ARBA" id="ARBA00023163"/>
    </source>
</evidence>
<dbReference type="SUPFAM" id="SSF46785">
    <property type="entry name" value="Winged helix' DNA-binding domain"/>
    <property type="match status" value="1"/>
</dbReference>
<dbReference type="EMBL" id="JARNBH010000002">
    <property type="protein sequence ID" value="MEC0271843.1"/>
    <property type="molecule type" value="Genomic_DNA"/>
</dbReference>
<proteinExistence type="predicted"/>
<dbReference type="RefSeq" id="WP_134782606.1">
    <property type="nucleotide sequence ID" value="NZ_JARNBG010000004.1"/>
</dbReference>
<dbReference type="InterPro" id="IPR036388">
    <property type="entry name" value="WH-like_DNA-bd_sf"/>
</dbReference>
<keyword evidence="2" id="KW-0804">Transcription</keyword>
<organism evidence="5 6">
    <name type="scientific">Peribacillus castrilensis</name>
    <dbReference type="NCBI Taxonomy" id="2897690"/>
    <lineage>
        <taxon>Bacteria</taxon>
        <taxon>Bacillati</taxon>
        <taxon>Bacillota</taxon>
        <taxon>Bacilli</taxon>
        <taxon>Bacillales</taxon>
        <taxon>Bacillaceae</taxon>
        <taxon>Peribacillus</taxon>
    </lineage>
</organism>
<dbReference type="Gene3D" id="1.10.10.10">
    <property type="entry name" value="Winged helix-like DNA-binding domain superfamily/Winged helix DNA-binding domain"/>
    <property type="match status" value="1"/>
</dbReference>
<dbReference type="Gene3D" id="3.40.50.2300">
    <property type="match status" value="1"/>
</dbReference>
<feature type="domain" description="Mga helix-turn-helix" evidence="3">
    <location>
        <begin position="81"/>
        <end position="163"/>
    </location>
</feature>
<dbReference type="PANTHER" id="PTHR30185:SF18">
    <property type="entry name" value="TRANSCRIPTIONAL REGULATOR MTLR"/>
    <property type="match status" value="1"/>
</dbReference>
<dbReference type="PANTHER" id="PTHR30185">
    <property type="entry name" value="CRYPTIC BETA-GLUCOSIDE BGL OPERON ANTITERMINATOR"/>
    <property type="match status" value="1"/>
</dbReference>
<dbReference type="Pfam" id="PF05043">
    <property type="entry name" value="Mga"/>
    <property type="match status" value="1"/>
</dbReference>
<comment type="caution">
    <text evidence="5">The sequence shown here is derived from an EMBL/GenBank/DDBJ whole genome shotgun (WGS) entry which is preliminary data.</text>
</comment>
<keyword evidence="1" id="KW-0805">Transcription regulation</keyword>
<evidence type="ECO:0000256" key="1">
    <source>
        <dbReference type="ARBA" id="ARBA00023015"/>
    </source>
</evidence>
<dbReference type="Pfam" id="PF08279">
    <property type="entry name" value="HTH_11"/>
    <property type="match status" value="1"/>
</dbReference>
<feature type="domain" description="Helix-turn-helix type 11" evidence="4">
    <location>
        <begin position="20"/>
        <end position="57"/>
    </location>
</feature>
<dbReference type="InterPro" id="IPR007737">
    <property type="entry name" value="Mga_HTH"/>
</dbReference>
<reference evidence="5 6" key="1">
    <citation type="submission" date="2023-03" db="EMBL/GenBank/DDBJ databases">
        <title>Bacillus Genome Sequencing.</title>
        <authorList>
            <person name="Dunlap C."/>
        </authorList>
    </citation>
    <scope>NUCLEOTIDE SEQUENCE [LARGE SCALE GENOMIC DNA]</scope>
    <source>
        <strain evidence="5 6">B-41290</strain>
    </source>
</reference>
<evidence type="ECO:0000259" key="4">
    <source>
        <dbReference type="Pfam" id="PF08279"/>
    </source>
</evidence>
<protein>
    <submittedName>
        <fullName evidence="5">Helix-turn-helix domain-containing protein</fullName>
    </submittedName>
</protein>